<comment type="subcellular location">
    <subcellularLocation>
        <location evidence="8">Cytoplasm</location>
    </subcellularLocation>
</comment>
<evidence type="ECO:0000256" key="8">
    <source>
        <dbReference type="HAMAP-Rule" id="MF_00423"/>
    </source>
</evidence>
<organism evidence="10 12">
    <name type="scientific">Caldalkalibacillus thermarum (strain TA2.A1)</name>
    <dbReference type="NCBI Taxonomy" id="986075"/>
    <lineage>
        <taxon>Bacteria</taxon>
        <taxon>Bacillati</taxon>
        <taxon>Bacillota</taxon>
        <taxon>Bacilli</taxon>
        <taxon>Bacillales</taxon>
        <taxon>Bacillaceae</taxon>
        <taxon>Caldalkalibacillus</taxon>
    </lineage>
</organism>
<dbReference type="Proteomes" id="UP000825179">
    <property type="component" value="Chromosome"/>
</dbReference>
<dbReference type="KEGG" id="cthu:HUR95_09235"/>
<evidence type="ECO:0000256" key="2">
    <source>
        <dbReference type="ARBA" id="ARBA00022490"/>
    </source>
</evidence>
<dbReference type="EMBL" id="CP082237">
    <property type="protein sequence ID" value="QZT32587.1"/>
    <property type="molecule type" value="Genomic_DNA"/>
</dbReference>
<dbReference type="InterPro" id="IPR015421">
    <property type="entry name" value="PyrdxlP-dep_Trfase_major"/>
</dbReference>
<dbReference type="EC" id="2.9.1.1" evidence="8"/>
<keyword evidence="13" id="KW-1185">Reference proteome</keyword>
<evidence type="ECO:0000256" key="4">
    <source>
        <dbReference type="ARBA" id="ARBA00022898"/>
    </source>
</evidence>
<dbReference type="Gene3D" id="3.40.640.10">
    <property type="entry name" value="Type I PLP-dependent aspartate aminotransferase-like (Major domain)"/>
    <property type="match status" value="1"/>
</dbReference>
<dbReference type="InterPro" id="IPR004534">
    <property type="entry name" value="SelA_trans"/>
</dbReference>
<evidence type="ECO:0000256" key="5">
    <source>
        <dbReference type="ARBA" id="ARBA00022917"/>
    </source>
</evidence>
<dbReference type="Pfam" id="PF03841">
    <property type="entry name" value="SelA"/>
    <property type="match status" value="1"/>
</dbReference>
<evidence type="ECO:0000256" key="1">
    <source>
        <dbReference type="ARBA" id="ARBA00001933"/>
    </source>
</evidence>
<reference evidence="10 12" key="1">
    <citation type="journal article" date="2011" name="J. Bacteriol.">
        <title>Draft genome sequence of the thermoalkaliphilic Caldalkalibacillus thermarum strain TA2.A1.</title>
        <authorList>
            <person name="Kalamorz F."/>
            <person name="Keis S."/>
            <person name="McMillan D.G."/>
            <person name="Olsson K."/>
            <person name="Stanton J.A."/>
            <person name="Stockwell P."/>
            <person name="Black M.A."/>
            <person name="Klingeman D.M."/>
            <person name="Land M.L."/>
            <person name="Han C.S."/>
            <person name="Martin S.L."/>
            <person name="Becher S.A."/>
            <person name="Peddie C.J."/>
            <person name="Morgan H.W."/>
            <person name="Matthies D."/>
            <person name="Preiss L."/>
            <person name="Meier T."/>
            <person name="Brown S.D."/>
            <person name="Cook G.M."/>
        </authorList>
    </citation>
    <scope>NUCLEOTIDE SEQUENCE [LARGE SCALE GENOMIC DNA]</scope>
    <source>
        <strain evidence="10 12">TA2.A1</strain>
    </source>
</reference>
<keyword evidence="2 8" id="KW-0963">Cytoplasm</keyword>
<keyword evidence="4 8" id="KW-0663">Pyridoxal phosphate</keyword>
<evidence type="ECO:0000256" key="3">
    <source>
        <dbReference type="ARBA" id="ARBA00022679"/>
    </source>
</evidence>
<dbReference type="PANTHER" id="PTHR32328:SF0">
    <property type="entry name" value="L-SERYL-TRNA(SEC) SELENIUM TRANSFERASE"/>
    <property type="match status" value="1"/>
</dbReference>
<comment type="function">
    <text evidence="8">Converts seryl-tRNA(Sec) to selenocysteinyl-tRNA(Sec) required for selenoprotein biosynthesis.</text>
</comment>
<comment type="cofactor">
    <cofactor evidence="1 8 9">
        <name>pyridoxal 5'-phosphate</name>
        <dbReference type="ChEBI" id="CHEBI:597326"/>
    </cofactor>
</comment>
<dbReference type="Gene3D" id="3.90.1150.180">
    <property type="match status" value="1"/>
</dbReference>
<comment type="pathway">
    <text evidence="8">Aminoacyl-tRNA biosynthesis; selenocysteinyl-tRNA(Sec) biosynthesis; selenocysteinyl-tRNA(Sec) from L-seryl-tRNA(Sec) (bacterial route): step 1/1.</text>
</comment>
<keyword evidence="6 8" id="KW-0711">Selenium</keyword>
<dbReference type="InterPro" id="IPR018319">
    <property type="entry name" value="SelA-like"/>
</dbReference>
<keyword evidence="3 8" id="KW-0808">Transferase</keyword>
<keyword evidence="5 8" id="KW-0648">Protein biosynthesis</keyword>
<proteinExistence type="inferred from homology"/>
<reference evidence="11 13" key="2">
    <citation type="journal article" date="2020" name="Extremophiles">
        <title>Genomic analysis of Caldalkalibacillus thermarum TA2.A1 reveals aerobic alkaliphilic metabolism and evolutionary hallmarks linking alkaliphilic bacteria and plant life.</title>
        <authorList>
            <person name="de Jong S.I."/>
            <person name="van den Broek M.A."/>
            <person name="Merkel A.Y."/>
            <person name="de la Torre Cortes P."/>
            <person name="Kalamorz F."/>
            <person name="Cook G.M."/>
            <person name="van Loosdrecht M.C.M."/>
            <person name="McMillan D.G.G."/>
        </authorList>
    </citation>
    <scope>NUCLEOTIDE SEQUENCE [LARGE SCALE GENOMIC DNA]</scope>
    <source>
        <strain evidence="11 13">TA2.A1</strain>
    </source>
</reference>
<evidence type="ECO:0000256" key="7">
    <source>
        <dbReference type="ARBA" id="ARBA00044507"/>
    </source>
</evidence>
<protein>
    <recommendedName>
        <fullName evidence="8">L-seryl-tRNA(Sec) selenium transferase</fullName>
        <ecNumber evidence="8">2.9.1.1</ecNumber>
    </recommendedName>
    <alternativeName>
        <fullName evidence="8">Selenocysteine synthase</fullName>
        <shortName evidence="8">Sec synthase</shortName>
    </alternativeName>
    <alternativeName>
        <fullName evidence="8">Selenocysteinyl-tRNA(Sec) synthase</fullName>
    </alternativeName>
</protein>
<evidence type="ECO:0000313" key="13">
    <source>
        <dbReference type="Proteomes" id="UP000825179"/>
    </source>
</evidence>
<sequence>MLTTAQQQLLRQIPAIHDLLALPEVERLNEGQVLDQQTLTHLCQKSVEQVRKHILTTEPPADFPVMQEILYTLAQNIKALLHSPLKPVINGTGVVLHTNLGRAKLSKAARLALSEVATYYSSLEFNLTEGTRGSRHNIVEKLICQLTGAEAALVCNNNAAAVYLVLKELATDKEVIVSRGELVEIGGSFRVFEIMRESGARLVEVGTTNKTHLYDYERAIGERTGLIMKVHTSNFVIRGFTASVPGHELVQLAHQHNLPVFEDLGSGVLFDLRPYGIGNEPTVQDVLREGVDLVSFSGDKLLGGPQAGIIAGKAKYIKRLKKNQLMRSLRVDKFTLAALHATLKAYLNPERAKEEIPTLRMILQPEEKIKAKAEQFINQVDTSIFTAELVQVESEVGGGTLPDVTLPSWGVRLSSAKDASVAAFSKRLRTAPFPVVGRIIDDHLVLDFRTIDEEEIPIVLKTLHGQAPA</sequence>
<dbReference type="AlphaFoldDB" id="F5L3Y4"/>
<evidence type="ECO:0000313" key="10">
    <source>
        <dbReference type="EMBL" id="EGL83946.1"/>
    </source>
</evidence>
<dbReference type="RefSeq" id="WP_007502755.1">
    <property type="nucleotide sequence ID" value="NZ_AFCE01000065.1"/>
</dbReference>
<evidence type="ECO:0000313" key="11">
    <source>
        <dbReference type="EMBL" id="QZT32587.1"/>
    </source>
</evidence>
<dbReference type="GO" id="GO:0001514">
    <property type="term" value="P:selenocysteine incorporation"/>
    <property type="evidence" value="ECO:0007669"/>
    <property type="project" value="UniProtKB-UniRule"/>
</dbReference>
<comment type="catalytic activity">
    <reaction evidence="8">
        <text>L-seryl-tRNA(Sec) + selenophosphate + H(+) = L-selenocysteinyl-tRNA(Sec) + phosphate</text>
        <dbReference type="Rhea" id="RHEA:22728"/>
        <dbReference type="Rhea" id="RHEA-COMP:9742"/>
        <dbReference type="Rhea" id="RHEA-COMP:9743"/>
        <dbReference type="ChEBI" id="CHEBI:15378"/>
        <dbReference type="ChEBI" id="CHEBI:16144"/>
        <dbReference type="ChEBI" id="CHEBI:43474"/>
        <dbReference type="ChEBI" id="CHEBI:78533"/>
        <dbReference type="ChEBI" id="CHEBI:78573"/>
        <dbReference type="EC" id="2.9.1.1"/>
    </reaction>
</comment>
<reference evidence="11" key="3">
    <citation type="submission" date="2021-08" db="EMBL/GenBank/DDBJ databases">
        <authorList>
            <person name="de Jong S."/>
            <person name="van den Broek M."/>
            <person name="Merkel A."/>
            <person name="de la Torre Cortes P."/>
            <person name="Kalamorz F."/>
            <person name="Cook G."/>
            <person name="van Loosdrecht M."/>
            <person name="McMillan D."/>
        </authorList>
    </citation>
    <scope>NUCLEOTIDE SEQUENCE</scope>
    <source>
        <strain evidence="11">TA2.A1</strain>
    </source>
</reference>
<evidence type="ECO:0000313" key="12">
    <source>
        <dbReference type="Proteomes" id="UP000010716"/>
    </source>
</evidence>
<feature type="modified residue" description="N6-(pyridoxal phosphate)lysine" evidence="8 9">
    <location>
        <position position="300"/>
    </location>
</feature>
<evidence type="ECO:0000256" key="6">
    <source>
        <dbReference type="ARBA" id="ARBA00023266"/>
    </source>
</evidence>
<dbReference type="SUPFAM" id="SSF53383">
    <property type="entry name" value="PLP-dependent transferases"/>
    <property type="match status" value="1"/>
</dbReference>
<dbReference type="OrthoDB" id="9787096at2"/>
<dbReference type="GO" id="GO:0004125">
    <property type="term" value="F:L-seryl-tRNA(Sec) selenium transferase activity"/>
    <property type="evidence" value="ECO:0007669"/>
    <property type="project" value="UniProtKB-UniRule"/>
</dbReference>
<dbReference type="GO" id="GO:0005737">
    <property type="term" value="C:cytoplasm"/>
    <property type="evidence" value="ECO:0007669"/>
    <property type="project" value="UniProtKB-SubCell"/>
</dbReference>
<dbReference type="Proteomes" id="UP000010716">
    <property type="component" value="Unassembled WGS sequence"/>
</dbReference>
<dbReference type="UniPathway" id="UPA00906">
    <property type="reaction ID" value="UER00896"/>
</dbReference>
<gene>
    <name evidence="8 11" type="primary">selA</name>
    <name evidence="10" type="ORF">CathTA2_0496</name>
    <name evidence="11" type="ORF">HUR95_09235</name>
</gene>
<dbReference type="eggNOG" id="COG1921">
    <property type="taxonomic scope" value="Bacteria"/>
</dbReference>
<dbReference type="PANTHER" id="PTHR32328">
    <property type="entry name" value="L-SERYL-TRNA(SEC) SELENIUM TRANSFERASE"/>
    <property type="match status" value="1"/>
</dbReference>
<comment type="similarity">
    <text evidence="7 8">Belongs to the SelA family.</text>
</comment>
<dbReference type="InterPro" id="IPR015424">
    <property type="entry name" value="PyrdxlP-dep_Trfase"/>
</dbReference>
<accession>F5L3Y4</accession>
<evidence type="ECO:0000256" key="9">
    <source>
        <dbReference type="PIRSR" id="PIRSR618319-50"/>
    </source>
</evidence>
<dbReference type="GO" id="GO:0001717">
    <property type="term" value="P:conversion of seryl-tRNAsec to selenocys-tRNAsec"/>
    <property type="evidence" value="ECO:0007669"/>
    <property type="project" value="UniProtKB-UniRule"/>
</dbReference>
<dbReference type="HAMAP" id="MF_00423">
    <property type="entry name" value="SelA"/>
    <property type="match status" value="1"/>
</dbReference>
<dbReference type="EMBL" id="AFCE01000065">
    <property type="protein sequence ID" value="EGL83946.1"/>
    <property type="molecule type" value="Genomic_DNA"/>
</dbReference>
<name>F5L3Y4_CALTT</name>
<dbReference type="NCBIfam" id="TIGR00474">
    <property type="entry name" value="selA"/>
    <property type="match status" value="1"/>
</dbReference>